<organism evidence="2 3">
    <name type="scientific">Luteolibacter yonseiensis</name>
    <dbReference type="NCBI Taxonomy" id="1144680"/>
    <lineage>
        <taxon>Bacteria</taxon>
        <taxon>Pseudomonadati</taxon>
        <taxon>Verrucomicrobiota</taxon>
        <taxon>Verrucomicrobiia</taxon>
        <taxon>Verrucomicrobiales</taxon>
        <taxon>Verrucomicrobiaceae</taxon>
        <taxon>Luteolibacter</taxon>
    </lineage>
</organism>
<comment type="caution">
    <text evidence="2">The sequence shown here is derived from an EMBL/GenBank/DDBJ whole genome shotgun (WGS) entry which is preliminary data.</text>
</comment>
<feature type="signal peptide" evidence="1">
    <location>
        <begin position="1"/>
        <end position="20"/>
    </location>
</feature>
<dbReference type="AlphaFoldDB" id="A0A934VCL6"/>
<evidence type="ECO:0000313" key="2">
    <source>
        <dbReference type="EMBL" id="MBK1817101.1"/>
    </source>
</evidence>
<keyword evidence="3" id="KW-1185">Reference proteome</keyword>
<keyword evidence="1" id="KW-0732">Signal</keyword>
<dbReference type="Proteomes" id="UP000600139">
    <property type="component" value="Unassembled WGS sequence"/>
</dbReference>
<name>A0A934VCL6_9BACT</name>
<proteinExistence type="predicted"/>
<evidence type="ECO:0008006" key="4">
    <source>
        <dbReference type="Google" id="ProtNLM"/>
    </source>
</evidence>
<evidence type="ECO:0000313" key="3">
    <source>
        <dbReference type="Proteomes" id="UP000600139"/>
    </source>
</evidence>
<dbReference type="RefSeq" id="WP_200352055.1">
    <property type="nucleotide sequence ID" value="NZ_BAABHZ010000001.1"/>
</dbReference>
<sequence length="210" mass="22313">MKTYLVGIAVLATIQSPAPAATIYSGSQNLTVSAVDLEGIYINFETGSIVNVFPAGFDDGPWLNITLGGYGIFNGELLRPVAVSATSTYDPEEETDHYLNVPVGTTIDVSSAFMTDAWASQYHTAATAVAGKFVPDEPGILAFEFTKEAGSTIHHGWLRFIPGNVEGTIVDWAFEDTPGQAIQAGIIPEPSSVAIATVVLFGTMLGRRRI</sequence>
<gene>
    <name evidence="2" type="ORF">JIN84_15890</name>
</gene>
<protein>
    <recommendedName>
        <fullName evidence="4">PEP-CTERM protein-sorting domain-containing protein</fullName>
    </recommendedName>
</protein>
<dbReference type="EMBL" id="JAENIK010000012">
    <property type="protein sequence ID" value="MBK1817101.1"/>
    <property type="molecule type" value="Genomic_DNA"/>
</dbReference>
<evidence type="ECO:0000256" key="1">
    <source>
        <dbReference type="SAM" id="SignalP"/>
    </source>
</evidence>
<accession>A0A934VCL6</accession>
<feature type="chain" id="PRO_5037941432" description="PEP-CTERM protein-sorting domain-containing protein" evidence="1">
    <location>
        <begin position="21"/>
        <end position="210"/>
    </location>
</feature>
<reference evidence="2" key="1">
    <citation type="submission" date="2021-01" db="EMBL/GenBank/DDBJ databases">
        <title>Modified the classification status of verrucomicrobia.</title>
        <authorList>
            <person name="Feng X."/>
        </authorList>
    </citation>
    <scope>NUCLEOTIDE SEQUENCE</scope>
    <source>
        <strain evidence="2">JCM 18052</strain>
    </source>
</reference>